<evidence type="ECO:0000256" key="1">
    <source>
        <dbReference type="ARBA" id="ARBA00004127"/>
    </source>
</evidence>
<feature type="transmembrane region" description="Helical" evidence="6">
    <location>
        <begin position="634"/>
        <end position="652"/>
    </location>
</feature>
<feature type="transmembrane region" description="Helical" evidence="6">
    <location>
        <begin position="73"/>
        <end position="96"/>
    </location>
</feature>
<keyword evidence="4 6" id="KW-0472">Membrane</keyword>
<evidence type="ECO:0000256" key="2">
    <source>
        <dbReference type="ARBA" id="ARBA00022692"/>
    </source>
</evidence>
<evidence type="ECO:0000256" key="6">
    <source>
        <dbReference type="SAM" id="Phobius"/>
    </source>
</evidence>
<evidence type="ECO:0000259" key="8">
    <source>
        <dbReference type="Pfam" id="PF00662"/>
    </source>
</evidence>
<comment type="caution">
    <text evidence="9">The sequence shown here is derived from an EMBL/GenBank/DDBJ whole genome shotgun (WGS) entry which is preliminary data.</text>
</comment>
<sequence length="654" mass="71665">MTTSAIYIALVLIFPLLGGIITYLSGSKNAGRLSLISMLPGAVMAGFLIYQSYESSVVVRWEWLPGYELGWAIDRISAVLIGLVYLVSLLVHLFSAHYLSHDRAIHRYFGKLGFFTSSMIGLLAADHFLLIFIFWELVGFSSYLLIGFWFEDKEKAVAARKAFMINRVADAGLLIGVILMITELNQPFLSSLTGGDSSLLVNLAGFGLMIGALGKSAQFPFSGWLPKAMAGPTPVSALIHAATMVAAGVYLLIRVVPFLSPMVLNATAVIGAVTAFMAAVSALTQHDIKKVLAYSTISQLGYMVMGIGAGAHESSLFHLWTHAFFKAGLFLAAGAVIHYLHTLKHDDSTFDAQDMRMMGGLRKVLPFTHIAFIICGLALSGLPLFSGFLSKEGILSGVWLWAIGHSAQGYWLAYLVSDLAFITALLTPIYIGRQILLVFYGNPRTAIERLPHMEPLGLVKVPLIVLSAGALWLANALSPLDANGWWLGSFVFGNTVDHGHGSIQIWTMILSIALAVAGLAISYIFFRPGSMRTLSYQMAQVPTKWYSRLTFEGWYLERVYDGLSRNYIRMAGAARVFDRKVIDWLVNAAGVSTVVFSKALAVIDREVVDGLVNFVAWLFRGVGGMFSKIQSGKVQNQLIWMMLLLLLLVLWSQY</sequence>
<dbReference type="InterPro" id="IPR001516">
    <property type="entry name" value="Proton_antipo_N"/>
</dbReference>
<dbReference type="EMBL" id="JBIPKE010000020">
    <property type="protein sequence ID" value="MFH6986007.1"/>
    <property type="molecule type" value="Genomic_DNA"/>
</dbReference>
<dbReference type="PANTHER" id="PTHR42829:SF2">
    <property type="entry name" value="NADH-UBIQUINONE OXIDOREDUCTASE CHAIN 5"/>
    <property type="match status" value="1"/>
</dbReference>
<feature type="transmembrane region" description="Helical" evidence="6">
    <location>
        <begin position="503"/>
        <end position="526"/>
    </location>
</feature>
<evidence type="ECO:0000256" key="4">
    <source>
        <dbReference type="ARBA" id="ARBA00023136"/>
    </source>
</evidence>
<keyword evidence="10" id="KW-1185">Reference proteome</keyword>
<feature type="transmembrane region" description="Helical" evidence="6">
    <location>
        <begin position="262"/>
        <end position="284"/>
    </location>
</feature>
<accession>A0ABW7NEV0</accession>
<feature type="transmembrane region" description="Helical" evidence="6">
    <location>
        <begin position="197"/>
        <end position="214"/>
    </location>
</feature>
<dbReference type="Pfam" id="PF00361">
    <property type="entry name" value="Proton_antipo_M"/>
    <property type="match status" value="1"/>
</dbReference>
<dbReference type="PRINTS" id="PR01434">
    <property type="entry name" value="NADHDHGNASE5"/>
</dbReference>
<gene>
    <name evidence="9" type="ORF">ACHKAR_21310</name>
</gene>
<keyword evidence="3 6" id="KW-1133">Transmembrane helix</keyword>
<evidence type="ECO:0000256" key="5">
    <source>
        <dbReference type="RuleBase" id="RU000320"/>
    </source>
</evidence>
<reference evidence="9 10" key="1">
    <citation type="journal article" date="2013" name="Int. J. Syst. Evol. Microbiol.">
        <title>Marinoscillum luteum sp. nov., isolated from marine sediment.</title>
        <authorList>
            <person name="Cha I.T."/>
            <person name="Park S.J."/>
            <person name="Kim S.J."/>
            <person name="Kim J.G."/>
            <person name="Jung M.Y."/>
            <person name="Shin K.S."/>
            <person name="Kwon K.K."/>
            <person name="Yang S.H."/>
            <person name="Seo Y.S."/>
            <person name="Rhee S.K."/>
        </authorList>
    </citation>
    <scope>NUCLEOTIDE SEQUENCE [LARGE SCALE GENOMIC DNA]</scope>
    <source>
        <strain evidence="9 10">KCTC 23939</strain>
    </source>
</reference>
<feature type="transmembrane region" description="Helical" evidence="6">
    <location>
        <begin position="6"/>
        <end position="26"/>
    </location>
</feature>
<feature type="transmembrane region" description="Helical" evidence="6">
    <location>
        <begin position="33"/>
        <end position="53"/>
    </location>
</feature>
<dbReference type="RefSeq" id="WP_395419479.1">
    <property type="nucleotide sequence ID" value="NZ_JBIPKE010000020.1"/>
</dbReference>
<feature type="transmembrane region" description="Helical" evidence="6">
    <location>
        <begin position="409"/>
        <end position="432"/>
    </location>
</feature>
<feature type="transmembrane region" description="Helical" evidence="6">
    <location>
        <begin position="162"/>
        <end position="182"/>
    </location>
</feature>
<comment type="subcellular location">
    <subcellularLocation>
        <location evidence="1">Endomembrane system</location>
        <topology evidence="1">Multi-pass membrane protein</topology>
    </subcellularLocation>
    <subcellularLocation>
        <location evidence="5">Membrane</location>
        <topology evidence="5">Multi-pass membrane protein</topology>
    </subcellularLocation>
</comment>
<keyword evidence="2 5" id="KW-0812">Transmembrane</keyword>
<feature type="transmembrane region" description="Helical" evidence="6">
    <location>
        <begin position="235"/>
        <end position="256"/>
    </location>
</feature>
<feature type="transmembrane region" description="Helical" evidence="6">
    <location>
        <begin position="323"/>
        <end position="343"/>
    </location>
</feature>
<feature type="transmembrane region" description="Helical" evidence="6">
    <location>
        <begin position="453"/>
        <end position="474"/>
    </location>
</feature>
<dbReference type="InterPro" id="IPR018393">
    <property type="entry name" value="NADHpl_OxRdtase_5_subgr"/>
</dbReference>
<feature type="transmembrane region" description="Helical" evidence="6">
    <location>
        <begin position="108"/>
        <end position="125"/>
    </location>
</feature>
<evidence type="ECO:0000259" key="7">
    <source>
        <dbReference type="Pfam" id="PF00361"/>
    </source>
</evidence>
<dbReference type="InterPro" id="IPR003945">
    <property type="entry name" value="NU5C-like"/>
</dbReference>
<name>A0ABW7NEV0_9BACT</name>
<evidence type="ECO:0000256" key="3">
    <source>
        <dbReference type="ARBA" id="ARBA00022989"/>
    </source>
</evidence>
<dbReference type="PANTHER" id="PTHR42829">
    <property type="entry name" value="NADH-UBIQUINONE OXIDOREDUCTASE CHAIN 5"/>
    <property type="match status" value="1"/>
</dbReference>
<organism evidence="9 10">
    <name type="scientific">Marinoscillum luteum</name>
    <dbReference type="NCBI Taxonomy" id="861051"/>
    <lineage>
        <taxon>Bacteria</taxon>
        <taxon>Pseudomonadati</taxon>
        <taxon>Bacteroidota</taxon>
        <taxon>Cytophagia</taxon>
        <taxon>Cytophagales</taxon>
        <taxon>Reichenbachiellaceae</taxon>
        <taxon>Marinoscillum</taxon>
    </lineage>
</organism>
<proteinExistence type="predicted"/>
<dbReference type="Gene3D" id="1.20.5.2700">
    <property type="match status" value="1"/>
</dbReference>
<dbReference type="InterPro" id="IPR001750">
    <property type="entry name" value="ND/Mrp_TM"/>
</dbReference>
<feature type="transmembrane region" description="Helical" evidence="6">
    <location>
        <begin position="291"/>
        <end position="311"/>
    </location>
</feature>
<dbReference type="NCBIfam" id="TIGR01974">
    <property type="entry name" value="NDH_I_L"/>
    <property type="match status" value="1"/>
</dbReference>
<dbReference type="Pfam" id="PF00662">
    <property type="entry name" value="Proton_antipo_N"/>
    <property type="match status" value="1"/>
</dbReference>
<feature type="domain" description="NADH-Ubiquinone oxidoreductase (complex I) chain 5 N-terminal" evidence="8">
    <location>
        <begin position="68"/>
        <end position="109"/>
    </location>
</feature>
<evidence type="ECO:0000313" key="9">
    <source>
        <dbReference type="EMBL" id="MFH6986007.1"/>
    </source>
</evidence>
<feature type="transmembrane region" description="Helical" evidence="6">
    <location>
        <begin position="131"/>
        <end position="150"/>
    </location>
</feature>
<dbReference type="Proteomes" id="UP001610063">
    <property type="component" value="Unassembled WGS sequence"/>
</dbReference>
<feature type="transmembrane region" description="Helical" evidence="6">
    <location>
        <begin position="364"/>
        <end position="389"/>
    </location>
</feature>
<evidence type="ECO:0000313" key="10">
    <source>
        <dbReference type="Proteomes" id="UP001610063"/>
    </source>
</evidence>
<feature type="domain" description="NADH:quinone oxidoreductase/Mrp antiporter transmembrane" evidence="7">
    <location>
        <begin position="125"/>
        <end position="402"/>
    </location>
</feature>
<protein>
    <submittedName>
        <fullName evidence="9">NADH-quinone oxidoreductase subunit L</fullName>
    </submittedName>
</protein>